<accession>A0AAN9L5M0</accession>
<gene>
    <name evidence="1" type="ORF">VNO77_22663</name>
</gene>
<reference evidence="1 2" key="1">
    <citation type="submission" date="2024-01" db="EMBL/GenBank/DDBJ databases">
        <title>The genomes of 5 underutilized Papilionoideae crops provide insights into root nodulation and disease resistanc.</title>
        <authorList>
            <person name="Jiang F."/>
        </authorList>
    </citation>
    <scope>NUCLEOTIDE SEQUENCE [LARGE SCALE GENOMIC DNA]</scope>
    <source>
        <strain evidence="1">LVBAO_FW01</strain>
        <tissue evidence="1">Leaves</tissue>
    </source>
</reference>
<dbReference type="AlphaFoldDB" id="A0AAN9L5M0"/>
<dbReference type="EMBL" id="JAYMYQ010000005">
    <property type="protein sequence ID" value="KAK7328552.1"/>
    <property type="molecule type" value="Genomic_DNA"/>
</dbReference>
<name>A0AAN9L5M0_CANGL</name>
<sequence length="229" mass="25312">MMRPLFYTTITNVKLATQGRLDVINVVLISSVVVSTLNAQLGGRGAPGGTIQWNVQSLNRKHQTFNAMDLSCMGVNSDHIDLKVVVVVGLTVAEITGNVVSVAEGISQHGVQLPCRQDDPLTMLMNGCYLHHQLKSTLVWKCMAAMSFASCFTLRSVTYSGRVCHLEETISVCLEIVFFGDERAETYGFEFLLRRNQRCGLVASLVIRYVWVLGSNPTCDVLLNFDFIC</sequence>
<keyword evidence="2" id="KW-1185">Reference proteome</keyword>
<proteinExistence type="predicted"/>
<evidence type="ECO:0000313" key="2">
    <source>
        <dbReference type="Proteomes" id="UP001367508"/>
    </source>
</evidence>
<protein>
    <submittedName>
        <fullName evidence="1">Uncharacterized protein</fullName>
    </submittedName>
</protein>
<organism evidence="1 2">
    <name type="scientific">Canavalia gladiata</name>
    <name type="common">Sword bean</name>
    <name type="synonym">Dolichos gladiatus</name>
    <dbReference type="NCBI Taxonomy" id="3824"/>
    <lineage>
        <taxon>Eukaryota</taxon>
        <taxon>Viridiplantae</taxon>
        <taxon>Streptophyta</taxon>
        <taxon>Embryophyta</taxon>
        <taxon>Tracheophyta</taxon>
        <taxon>Spermatophyta</taxon>
        <taxon>Magnoliopsida</taxon>
        <taxon>eudicotyledons</taxon>
        <taxon>Gunneridae</taxon>
        <taxon>Pentapetalae</taxon>
        <taxon>rosids</taxon>
        <taxon>fabids</taxon>
        <taxon>Fabales</taxon>
        <taxon>Fabaceae</taxon>
        <taxon>Papilionoideae</taxon>
        <taxon>50 kb inversion clade</taxon>
        <taxon>NPAAA clade</taxon>
        <taxon>indigoferoid/millettioid clade</taxon>
        <taxon>Phaseoleae</taxon>
        <taxon>Canavalia</taxon>
    </lineage>
</organism>
<evidence type="ECO:0000313" key="1">
    <source>
        <dbReference type="EMBL" id="KAK7328552.1"/>
    </source>
</evidence>
<dbReference type="Proteomes" id="UP001367508">
    <property type="component" value="Unassembled WGS sequence"/>
</dbReference>
<comment type="caution">
    <text evidence="1">The sequence shown here is derived from an EMBL/GenBank/DDBJ whole genome shotgun (WGS) entry which is preliminary data.</text>
</comment>